<comment type="caution">
    <text evidence="1">The sequence shown here is derived from an EMBL/GenBank/DDBJ whole genome shotgun (WGS) entry which is preliminary data.</text>
</comment>
<organism evidence="1 2">
    <name type="scientific">Aquibaculum arenosum</name>
    <dbReference type="NCBI Taxonomy" id="3032591"/>
    <lineage>
        <taxon>Bacteria</taxon>
        <taxon>Pseudomonadati</taxon>
        <taxon>Pseudomonadota</taxon>
        <taxon>Alphaproteobacteria</taxon>
        <taxon>Rhodospirillales</taxon>
        <taxon>Rhodovibrionaceae</taxon>
        <taxon>Aquibaculum</taxon>
    </lineage>
</organism>
<accession>A0ABT5YK16</accession>
<keyword evidence="2" id="KW-1185">Reference proteome</keyword>
<dbReference type="Gene3D" id="3.60.20.10">
    <property type="entry name" value="Glutamine Phosphoribosylpyrophosphate, subunit 1, domain 1"/>
    <property type="match status" value="1"/>
</dbReference>
<proteinExistence type="predicted"/>
<dbReference type="RefSeq" id="WP_275820527.1">
    <property type="nucleotide sequence ID" value="NZ_JARHUD010000002.1"/>
</dbReference>
<gene>
    <name evidence="1" type="ORF">P2G67_04695</name>
</gene>
<protein>
    <submittedName>
        <fullName evidence="1">DUF1028 domain-containing protein</fullName>
    </submittedName>
</protein>
<sequence>MTFSIVARCPRSGQFGIAAATAMPAVGKLLTHAQSGVGAVATQARINPYLGIDGLALLAQGVPAPDVIEALKPRDPRMDLRQVAVIDAAGRAAAFTGEGCPAWSGHITGEGYSFQGNRLAGANVLERARERFLALESEALPERLVEALASADAGGGDLKGERSATLYVVDSEDYPLWDIRVDEHPRPIEELRRLLQVFARDVVPHIKRMPTRENPAGEAGEEVA</sequence>
<dbReference type="SUPFAM" id="SSF56235">
    <property type="entry name" value="N-terminal nucleophile aminohydrolases (Ntn hydrolases)"/>
    <property type="match status" value="1"/>
</dbReference>
<dbReference type="InterPro" id="IPR029055">
    <property type="entry name" value="Ntn_hydrolases_N"/>
</dbReference>
<dbReference type="PANTHER" id="PTHR39328:SF1">
    <property type="entry name" value="BLL2871 PROTEIN"/>
    <property type="match status" value="1"/>
</dbReference>
<dbReference type="PANTHER" id="PTHR39328">
    <property type="entry name" value="BLL2871 PROTEIN"/>
    <property type="match status" value="1"/>
</dbReference>
<dbReference type="Pfam" id="PF06267">
    <property type="entry name" value="DUF1028"/>
    <property type="match status" value="1"/>
</dbReference>
<dbReference type="Proteomes" id="UP001215503">
    <property type="component" value="Unassembled WGS sequence"/>
</dbReference>
<reference evidence="1 2" key="1">
    <citation type="submission" date="2023-03" db="EMBL/GenBank/DDBJ databases">
        <title>Fodinicurvata sp. CAU 1616 isolated from sea sendiment.</title>
        <authorList>
            <person name="Kim W."/>
        </authorList>
    </citation>
    <scope>NUCLEOTIDE SEQUENCE [LARGE SCALE GENOMIC DNA]</scope>
    <source>
        <strain evidence="1 2">CAU 1616</strain>
    </source>
</reference>
<evidence type="ECO:0000313" key="1">
    <source>
        <dbReference type="EMBL" id="MDF2095269.1"/>
    </source>
</evidence>
<dbReference type="EMBL" id="JARHUD010000002">
    <property type="protein sequence ID" value="MDF2095269.1"/>
    <property type="molecule type" value="Genomic_DNA"/>
</dbReference>
<dbReference type="InterPro" id="IPR010430">
    <property type="entry name" value="DUF1028"/>
</dbReference>
<name>A0ABT5YK16_9PROT</name>
<evidence type="ECO:0000313" key="2">
    <source>
        <dbReference type="Proteomes" id="UP001215503"/>
    </source>
</evidence>